<name>A0A8H7ABU3_9EURO</name>
<dbReference type="SUPFAM" id="SSF158702">
    <property type="entry name" value="Sec63 N-terminal domain-like"/>
    <property type="match status" value="1"/>
</dbReference>
<feature type="compositionally biased region" description="Acidic residues" evidence="1">
    <location>
        <begin position="542"/>
        <end position="554"/>
    </location>
</feature>
<evidence type="ECO:0000259" key="3">
    <source>
        <dbReference type="PROSITE" id="PS50076"/>
    </source>
</evidence>
<dbReference type="PRINTS" id="PR00625">
    <property type="entry name" value="JDOMAIN"/>
</dbReference>
<feature type="compositionally biased region" description="Acidic residues" evidence="1">
    <location>
        <begin position="580"/>
        <end position="611"/>
    </location>
</feature>
<dbReference type="Proteomes" id="UP000606974">
    <property type="component" value="Unassembled WGS sequence"/>
</dbReference>
<keyword evidence="2" id="KW-0812">Transmembrane</keyword>
<feature type="region of interest" description="Disordered" evidence="1">
    <location>
        <begin position="541"/>
        <end position="611"/>
    </location>
</feature>
<gene>
    <name evidence="4" type="ORF">GJ744_012400</name>
</gene>
<keyword evidence="2" id="KW-1133">Transmembrane helix</keyword>
<feature type="transmembrane region" description="Helical" evidence="2">
    <location>
        <begin position="77"/>
        <end position="95"/>
    </location>
</feature>
<dbReference type="GO" id="GO:0031207">
    <property type="term" value="C:Sec62/Sec63 complex"/>
    <property type="evidence" value="ECO:0007669"/>
    <property type="project" value="TreeGrafter"/>
</dbReference>
<dbReference type="GO" id="GO:0006620">
    <property type="term" value="P:post-translational protein targeting to endoplasmic reticulum membrane"/>
    <property type="evidence" value="ECO:0007669"/>
    <property type="project" value="TreeGrafter"/>
</dbReference>
<dbReference type="Gene3D" id="1.10.287.110">
    <property type="entry name" value="DnaJ domain"/>
    <property type="match status" value="1"/>
</dbReference>
<evidence type="ECO:0000313" key="4">
    <source>
        <dbReference type="EMBL" id="KAF7505958.1"/>
    </source>
</evidence>
<dbReference type="GO" id="GO:0008320">
    <property type="term" value="F:protein transmembrane transporter activity"/>
    <property type="evidence" value="ECO:0007669"/>
    <property type="project" value="TreeGrafter"/>
</dbReference>
<dbReference type="InterPro" id="IPR001623">
    <property type="entry name" value="DnaJ_domain"/>
</dbReference>
<feature type="transmembrane region" description="Helical" evidence="2">
    <location>
        <begin position="14"/>
        <end position="35"/>
    </location>
</feature>
<dbReference type="FunFam" id="1.10.287.110:FF:000039">
    <property type="entry name" value="Protein translocation complex component (Npl1)"/>
    <property type="match status" value="1"/>
</dbReference>
<dbReference type="PANTHER" id="PTHR24075">
    <property type="entry name" value="SEC63 DOMAIN-CONTAINING"/>
    <property type="match status" value="1"/>
</dbReference>
<reference evidence="4" key="1">
    <citation type="submission" date="2020-02" db="EMBL/GenBank/DDBJ databases">
        <authorList>
            <person name="Palmer J.M."/>
        </authorList>
    </citation>
    <scope>NUCLEOTIDE SEQUENCE</scope>
    <source>
        <strain evidence="4">EPUS1.4</strain>
        <tissue evidence="4">Thallus</tissue>
    </source>
</reference>
<dbReference type="SUPFAM" id="SSF46565">
    <property type="entry name" value="Chaperone J-domain"/>
    <property type="match status" value="1"/>
</dbReference>
<dbReference type="SUPFAM" id="SSF81296">
    <property type="entry name" value="E set domains"/>
    <property type="match status" value="1"/>
</dbReference>
<keyword evidence="2" id="KW-0472">Membrane</keyword>
<feature type="region of interest" description="Disordered" evidence="1">
    <location>
        <begin position="409"/>
        <end position="434"/>
    </location>
</feature>
<evidence type="ECO:0000313" key="5">
    <source>
        <dbReference type="Proteomes" id="UP000606974"/>
    </source>
</evidence>
<keyword evidence="5" id="KW-1185">Reference proteome</keyword>
<dbReference type="PROSITE" id="PS50076">
    <property type="entry name" value="DNAJ_2"/>
    <property type="match status" value="1"/>
</dbReference>
<evidence type="ECO:0000256" key="2">
    <source>
        <dbReference type="SAM" id="Phobius"/>
    </source>
</evidence>
<organism evidence="4 5">
    <name type="scientific">Endocarpon pusillum</name>
    <dbReference type="NCBI Taxonomy" id="364733"/>
    <lineage>
        <taxon>Eukaryota</taxon>
        <taxon>Fungi</taxon>
        <taxon>Dikarya</taxon>
        <taxon>Ascomycota</taxon>
        <taxon>Pezizomycotina</taxon>
        <taxon>Eurotiomycetes</taxon>
        <taxon>Chaetothyriomycetidae</taxon>
        <taxon>Verrucariales</taxon>
        <taxon>Verrucariaceae</taxon>
        <taxon>Endocarpon</taxon>
    </lineage>
</organism>
<dbReference type="InterPro" id="IPR014756">
    <property type="entry name" value="Ig_E-set"/>
</dbReference>
<feature type="compositionally biased region" description="Basic residues" evidence="1">
    <location>
        <begin position="411"/>
        <end position="420"/>
    </location>
</feature>
<proteinExistence type="predicted"/>
<dbReference type="GO" id="GO:0006614">
    <property type="term" value="P:SRP-dependent cotranslational protein targeting to membrane"/>
    <property type="evidence" value="ECO:0007669"/>
    <property type="project" value="TreeGrafter"/>
</dbReference>
<dbReference type="GO" id="GO:0003723">
    <property type="term" value="F:RNA binding"/>
    <property type="evidence" value="ECO:0007669"/>
    <property type="project" value="TreeGrafter"/>
</dbReference>
<dbReference type="Gene3D" id="2.60.40.150">
    <property type="entry name" value="C2 domain"/>
    <property type="match status" value="1"/>
</dbReference>
<dbReference type="AlphaFoldDB" id="A0A8H7ABU3"/>
<feature type="transmembrane region" description="Helical" evidence="2">
    <location>
        <begin position="204"/>
        <end position="226"/>
    </location>
</feature>
<dbReference type="EMBL" id="JAACFV010000097">
    <property type="protein sequence ID" value="KAF7505958.1"/>
    <property type="molecule type" value="Genomic_DNA"/>
</dbReference>
<dbReference type="PANTHER" id="PTHR24075:SF0">
    <property type="entry name" value="TRANSLOCATION PROTEIN SEC63 HOMOLOG"/>
    <property type="match status" value="1"/>
</dbReference>
<protein>
    <recommendedName>
        <fullName evidence="3">J domain-containing protein</fullName>
    </recommendedName>
</protein>
<dbReference type="SMART" id="SM00271">
    <property type="entry name" value="DnaJ"/>
    <property type="match status" value="1"/>
</dbReference>
<comment type="caution">
    <text evidence="4">The sequence shown here is derived from an EMBL/GenBank/DDBJ whole genome shotgun (WGS) entry which is preliminary data.</text>
</comment>
<accession>A0A8H7ABU3</accession>
<feature type="domain" description="J" evidence="3">
    <location>
        <begin position="106"/>
        <end position="178"/>
    </location>
</feature>
<dbReference type="InterPro" id="IPR035892">
    <property type="entry name" value="C2_domain_sf"/>
</dbReference>
<dbReference type="Pfam" id="PF00226">
    <property type="entry name" value="DnaJ"/>
    <property type="match status" value="1"/>
</dbReference>
<dbReference type="OrthoDB" id="1734229at2759"/>
<sequence>MSGTDYNYDDNGQFFPFFILTLTCLVTLPLTYNVLKKNEDIENTAPRIQSDFKPKHDDLIQAQRRAQKRKEFKTKRTIAVVLGYLIMAWMVYKIIVTKRIMPKIWDPYDILGLSRSTSEQAIKKHKRLSSLKYHPDKVRPDASKNETVETLNDRWVEMSKAYSALLDEEVRNNWIQYGHPDGKQSFSIGIALPKLMISEGNGKYVLLFYALILGVALPYVVGKWWYGTQALTKDGVIIASAGKIFKEYKEEITIGGVVAATSTGEEFQQLLKGPKSDAGLSKVEKSIAAPEAGLSDQDLSRLKEIEDPLRRKVLALLWAYLARVDLGDDTLENSQYASAMQVARQMPNFVVAKAFFKVIGDKVITPSALVQLVVKGRIIPPGTKHVPEVNEAELEDIDPEEGDLDALLGRKSAKSRRKKPIANEPTADFNNKENSIQPPLAHAPYFARNHSPRWRVFLTDAGAGRIGVPPFTFTEFDKPIFEAADNTPTFNMQTFKCQFQAPPQVGQFAFKMHLICDSYVGLDSTVDVVLDVQDMSKVAVVESEDEISEPDEDTLAGQMQAMKGGGGATGKRKKKAVKADEEEEDDEDEDESDTDGEVEEVSDTDTETDEE</sequence>
<dbReference type="InterPro" id="IPR036869">
    <property type="entry name" value="J_dom_sf"/>
</dbReference>
<evidence type="ECO:0000256" key="1">
    <source>
        <dbReference type="SAM" id="MobiDB-lite"/>
    </source>
</evidence>
<dbReference type="CDD" id="cd06257">
    <property type="entry name" value="DnaJ"/>
    <property type="match status" value="1"/>
</dbReference>